<accession>A0A7S1GBW5</accession>
<keyword evidence="2" id="KW-0436">Ligase</keyword>
<sequence length="180" mass="19469">MDTETGDELPAGRAGEVCVAGDSVFPGYLGDEEATAATLRADAAGTRWLHTGDVGFLSDDGYLTLTDRTKDVIISGGSNVYPREVEEVLLLHKSVELCAVFGRASEEWGEEVVVAVVADCDEDSRGTLVRELDAMCIERIARFKRPKEYFFLNELPTSAVGKVLKTELRTALAEARGIAP</sequence>
<evidence type="ECO:0000313" key="4">
    <source>
        <dbReference type="EMBL" id="CAD8919010.1"/>
    </source>
</evidence>
<dbReference type="SUPFAM" id="SSF56801">
    <property type="entry name" value="Acetyl-CoA synthetase-like"/>
    <property type="match status" value="1"/>
</dbReference>
<name>A0A7S1GBW5_9STRA</name>
<dbReference type="GO" id="GO:0006631">
    <property type="term" value="P:fatty acid metabolic process"/>
    <property type="evidence" value="ECO:0007669"/>
    <property type="project" value="TreeGrafter"/>
</dbReference>
<dbReference type="InterPro" id="IPR025110">
    <property type="entry name" value="AMP-bd_C"/>
</dbReference>
<evidence type="ECO:0000259" key="3">
    <source>
        <dbReference type="Pfam" id="PF13193"/>
    </source>
</evidence>
<dbReference type="PANTHER" id="PTHR43201">
    <property type="entry name" value="ACYL-COA SYNTHETASE"/>
    <property type="match status" value="1"/>
</dbReference>
<organism evidence="4">
    <name type="scientific">Bicosoecida sp. CB-2014</name>
    <dbReference type="NCBI Taxonomy" id="1486930"/>
    <lineage>
        <taxon>Eukaryota</taxon>
        <taxon>Sar</taxon>
        <taxon>Stramenopiles</taxon>
        <taxon>Bigyra</taxon>
        <taxon>Opalozoa</taxon>
        <taxon>Bicosoecida</taxon>
    </lineage>
</organism>
<protein>
    <recommendedName>
        <fullName evidence="3">AMP-binding enzyme C-terminal domain-containing protein</fullName>
    </recommendedName>
</protein>
<dbReference type="PANTHER" id="PTHR43201:SF5">
    <property type="entry name" value="MEDIUM-CHAIN ACYL-COA LIGASE ACSF2, MITOCHONDRIAL"/>
    <property type="match status" value="1"/>
</dbReference>
<proteinExistence type="inferred from homology"/>
<dbReference type="Gene3D" id="3.40.50.12780">
    <property type="entry name" value="N-terminal domain of ligase-like"/>
    <property type="match status" value="1"/>
</dbReference>
<feature type="domain" description="AMP-binding enzyme C-terminal" evidence="3">
    <location>
        <begin position="84"/>
        <end position="162"/>
    </location>
</feature>
<evidence type="ECO:0000256" key="1">
    <source>
        <dbReference type="ARBA" id="ARBA00006432"/>
    </source>
</evidence>
<dbReference type="EMBL" id="HBFS01018221">
    <property type="protein sequence ID" value="CAD8919010.1"/>
    <property type="molecule type" value="Transcribed_RNA"/>
</dbReference>
<gene>
    <name evidence="4" type="ORF">BSP0115_LOCUS12272</name>
</gene>
<comment type="similarity">
    <text evidence="1">Belongs to the ATP-dependent AMP-binding enzyme family.</text>
</comment>
<evidence type="ECO:0000256" key="2">
    <source>
        <dbReference type="ARBA" id="ARBA00022598"/>
    </source>
</evidence>
<dbReference type="GO" id="GO:0031956">
    <property type="term" value="F:medium-chain fatty acid-CoA ligase activity"/>
    <property type="evidence" value="ECO:0007669"/>
    <property type="project" value="TreeGrafter"/>
</dbReference>
<dbReference type="Pfam" id="PF13193">
    <property type="entry name" value="AMP-binding_C"/>
    <property type="match status" value="1"/>
</dbReference>
<reference evidence="4" key="1">
    <citation type="submission" date="2021-01" db="EMBL/GenBank/DDBJ databases">
        <authorList>
            <person name="Corre E."/>
            <person name="Pelletier E."/>
            <person name="Niang G."/>
            <person name="Scheremetjew M."/>
            <person name="Finn R."/>
            <person name="Kale V."/>
            <person name="Holt S."/>
            <person name="Cochrane G."/>
            <person name="Meng A."/>
            <person name="Brown T."/>
            <person name="Cohen L."/>
        </authorList>
    </citation>
    <scope>NUCLEOTIDE SEQUENCE</scope>
    <source>
        <strain evidence="4">Ms1</strain>
    </source>
</reference>
<dbReference type="InterPro" id="IPR042099">
    <property type="entry name" value="ANL_N_sf"/>
</dbReference>
<dbReference type="InterPro" id="IPR045851">
    <property type="entry name" value="AMP-bd_C_sf"/>
</dbReference>
<dbReference type="Gene3D" id="3.30.300.30">
    <property type="match status" value="1"/>
</dbReference>
<dbReference type="AlphaFoldDB" id="A0A7S1GBW5"/>